<keyword evidence="1" id="KW-1133">Transmembrane helix</keyword>
<dbReference type="OrthoDB" id="4231743at2"/>
<comment type="caution">
    <text evidence="2">The sequence shown here is derived from an EMBL/GenBank/DDBJ whole genome shotgun (WGS) entry which is preliminary data.</text>
</comment>
<dbReference type="Proteomes" id="UP000093819">
    <property type="component" value="Unassembled WGS sequence"/>
</dbReference>
<feature type="transmembrane region" description="Helical" evidence="1">
    <location>
        <begin position="22"/>
        <end position="46"/>
    </location>
</feature>
<reference evidence="2 3" key="1">
    <citation type="submission" date="2016-06" db="EMBL/GenBank/DDBJ databases">
        <authorList>
            <person name="Kjaerup R.B."/>
            <person name="Dalgaard T.S."/>
            <person name="Juul-Madsen H.R."/>
        </authorList>
    </citation>
    <scope>NUCLEOTIDE SEQUENCE [LARGE SCALE GENOMIC DNA]</scope>
    <source>
        <strain evidence="2 3">1245335.1</strain>
    </source>
</reference>
<dbReference type="AlphaFoldDB" id="A0A1A3MVM5"/>
<proteinExistence type="predicted"/>
<keyword evidence="1" id="KW-0472">Membrane</keyword>
<dbReference type="Pfam" id="PF11196">
    <property type="entry name" value="DUF2834"/>
    <property type="match status" value="1"/>
</dbReference>
<evidence type="ECO:0000313" key="2">
    <source>
        <dbReference type="EMBL" id="OBK13953.1"/>
    </source>
</evidence>
<gene>
    <name evidence="2" type="ORF">A5635_10970</name>
</gene>
<feature type="transmembrane region" description="Helical" evidence="1">
    <location>
        <begin position="134"/>
        <end position="152"/>
    </location>
</feature>
<protein>
    <recommendedName>
        <fullName evidence="4">DUF2834 domain-containing protein</fullName>
    </recommendedName>
</protein>
<evidence type="ECO:0008006" key="4">
    <source>
        <dbReference type="Google" id="ProtNLM"/>
    </source>
</evidence>
<name>A0A1A3MVM5_MYCAS</name>
<accession>A0A1A3MVM5</accession>
<evidence type="ECO:0000256" key="1">
    <source>
        <dbReference type="SAM" id="Phobius"/>
    </source>
</evidence>
<keyword evidence="1" id="KW-0812">Transmembrane</keyword>
<sequence length="153" mass="16937">MTTANHPAELASSLSTSRKIRCAVYGVIAVVGYFATWGPVFLGYTLHEYMFNFMTDIRVLPASRAYTGDLSVLGIAVVILMVVEARRHSIRFVWLYIVGGFLTALSSTFPLFLIAREFRLADTPTPRLRIADKVGLAIISAALLTQIVWINLV</sequence>
<organism evidence="2 3">
    <name type="scientific">Mycobacterium asiaticum</name>
    <dbReference type="NCBI Taxonomy" id="1790"/>
    <lineage>
        <taxon>Bacteria</taxon>
        <taxon>Bacillati</taxon>
        <taxon>Actinomycetota</taxon>
        <taxon>Actinomycetes</taxon>
        <taxon>Mycobacteriales</taxon>
        <taxon>Mycobacteriaceae</taxon>
        <taxon>Mycobacterium</taxon>
    </lineage>
</organism>
<feature type="transmembrane region" description="Helical" evidence="1">
    <location>
        <begin position="92"/>
        <end position="114"/>
    </location>
</feature>
<dbReference type="RefSeq" id="WP_065038571.1">
    <property type="nucleotide sequence ID" value="NZ_LZLR01000244.1"/>
</dbReference>
<feature type="transmembrane region" description="Helical" evidence="1">
    <location>
        <begin position="66"/>
        <end position="85"/>
    </location>
</feature>
<dbReference type="EMBL" id="LZLR01000244">
    <property type="protein sequence ID" value="OBK13953.1"/>
    <property type="molecule type" value="Genomic_DNA"/>
</dbReference>
<evidence type="ECO:0000313" key="3">
    <source>
        <dbReference type="Proteomes" id="UP000093819"/>
    </source>
</evidence>
<dbReference type="InterPro" id="IPR021362">
    <property type="entry name" value="DUF2834"/>
</dbReference>